<dbReference type="KEGG" id="woc:BA177_02545"/>
<dbReference type="STRING" id="1548547.BA177_02545"/>
<name>A0A193LCI3_9GAMM</name>
<protein>
    <submittedName>
        <fullName evidence="2">Uncharacterized protein</fullName>
    </submittedName>
</protein>
<feature type="region of interest" description="Disordered" evidence="1">
    <location>
        <begin position="47"/>
        <end position="68"/>
    </location>
</feature>
<accession>A0A193LCI3</accession>
<evidence type="ECO:0000313" key="2">
    <source>
        <dbReference type="EMBL" id="ANO50245.1"/>
    </source>
</evidence>
<evidence type="ECO:0000256" key="1">
    <source>
        <dbReference type="SAM" id="MobiDB-lite"/>
    </source>
</evidence>
<dbReference type="RefSeq" id="WP_068612463.1">
    <property type="nucleotide sequence ID" value="NZ_CP016268.1"/>
</dbReference>
<dbReference type="Proteomes" id="UP000092695">
    <property type="component" value="Chromosome"/>
</dbReference>
<sequence length="68" mass="7847">MNLREQVEELLPNWERWYPSLFDAANDLGVIRAQVCDPNSLLLSNRHSGVRKSAEDAHREKWGGNVQE</sequence>
<dbReference type="EMBL" id="CP016268">
    <property type="protein sequence ID" value="ANO50245.1"/>
    <property type="molecule type" value="Genomic_DNA"/>
</dbReference>
<proteinExistence type="predicted"/>
<organism evidence="2 3">
    <name type="scientific">Woeseia oceani</name>
    <dbReference type="NCBI Taxonomy" id="1548547"/>
    <lineage>
        <taxon>Bacteria</taxon>
        <taxon>Pseudomonadati</taxon>
        <taxon>Pseudomonadota</taxon>
        <taxon>Gammaproteobacteria</taxon>
        <taxon>Woeseiales</taxon>
        <taxon>Woeseiaceae</taxon>
        <taxon>Woeseia</taxon>
    </lineage>
</organism>
<feature type="compositionally biased region" description="Basic and acidic residues" evidence="1">
    <location>
        <begin position="52"/>
        <end position="62"/>
    </location>
</feature>
<dbReference type="AlphaFoldDB" id="A0A193LCI3"/>
<keyword evidence="3" id="KW-1185">Reference proteome</keyword>
<evidence type="ECO:0000313" key="3">
    <source>
        <dbReference type="Proteomes" id="UP000092695"/>
    </source>
</evidence>
<gene>
    <name evidence="2" type="ORF">BA177_02545</name>
</gene>
<reference evidence="2 3" key="1">
    <citation type="submission" date="2016-06" db="EMBL/GenBank/DDBJ databases">
        <title>Complete genome sequence of a deep-branching marine Gamma Proteobacterium Woeseia oceani type strain XK5.</title>
        <authorList>
            <person name="Mu D."/>
            <person name="Du Z."/>
        </authorList>
    </citation>
    <scope>NUCLEOTIDE SEQUENCE [LARGE SCALE GENOMIC DNA]</scope>
    <source>
        <strain evidence="2 3">XK5</strain>
    </source>
</reference>
<dbReference type="OrthoDB" id="7062838at2"/>